<dbReference type="GO" id="GO:0015562">
    <property type="term" value="F:efflux transmembrane transporter activity"/>
    <property type="evidence" value="ECO:0007669"/>
    <property type="project" value="InterPro"/>
</dbReference>
<dbReference type="OrthoDB" id="5511468at2"/>
<feature type="signal peptide" evidence="1">
    <location>
        <begin position="1"/>
        <end position="32"/>
    </location>
</feature>
<dbReference type="PANTHER" id="PTHR30203:SF24">
    <property type="entry name" value="BLR4935 PROTEIN"/>
    <property type="match status" value="1"/>
</dbReference>
<dbReference type="SUPFAM" id="SSF56954">
    <property type="entry name" value="Outer membrane efflux proteins (OEP)"/>
    <property type="match status" value="1"/>
</dbReference>
<dbReference type="EMBL" id="VIFM01000042">
    <property type="protein sequence ID" value="TQF15483.1"/>
    <property type="molecule type" value="Genomic_DNA"/>
</dbReference>
<sequence length="431" mass="45537">MAMLMRARRCSSSSPTIASSILLVLMAGGAAAQSPLTESRYVEQVIAASLEARVAEAEAAVGRAAAVGAGRWPNPTLEWQREKATSGVADGASQDIVGVSIPLVLSGRLALEAEAAGRSAQAAGANLARARGELRHEAARAFATALAAQERRAIFEESLSALRRLAEAIATRERAGDAAGYDRLRIDTETAAVEDGLSGAVLEERRARAEVLRLLGPGVSVLPPLEGPLAQERSLPAAGQLQAELEARRADARALELEAQGAKLARQAASRGWIPDPTVNAGIQLLDVGLPGAGGGYVVGLAIPLPFFERRQGQEAQAEARQRLSEARRAALLHTAHSRLTTVLEEVAGRRERRVRQRQGVLTRAEELRRIAQVAYRGGSADLLVLVDAERTAREAQLTAVDLSLGVAEGEADLFLLSGAWDGAELRSVQP</sequence>
<evidence type="ECO:0000313" key="3">
    <source>
        <dbReference type="Proteomes" id="UP000315369"/>
    </source>
</evidence>
<dbReference type="PANTHER" id="PTHR30203">
    <property type="entry name" value="OUTER MEMBRANE CATION EFFLUX PROTEIN"/>
    <property type="match status" value="1"/>
</dbReference>
<dbReference type="Gene3D" id="1.20.1600.10">
    <property type="entry name" value="Outer membrane efflux proteins (OEP)"/>
    <property type="match status" value="1"/>
</dbReference>
<feature type="chain" id="PRO_5021818799" evidence="1">
    <location>
        <begin position="33"/>
        <end position="431"/>
    </location>
</feature>
<keyword evidence="1" id="KW-0732">Signal</keyword>
<dbReference type="Proteomes" id="UP000315369">
    <property type="component" value="Unassembled WGS sequence"/>
</dbReference>
<organism evidence="2 3">
    <name type="scientific">Myxococcus llanfairpwllgwyngyllgogerychwyrndrobwllllantysiliogogogochensis</name>
    <dbReference type="NCBI Taxonomy" id="2590453"/>
    <lineage>
        <taxon>Bacteria</taxon>
        <taxon>Pseudomonadati</taxon>
        <taxon>Myxococcota</taxon>
        <taxon>Myxococcia</taxon>
        <taxon>Myxococcales</taxon>
        <taxon>Cystobacterineae</taxon>
        <taxon>Myxococcaceae</taxon>
        <taxon>Myxococcus</taxon>
    </lineage>
</organism>
<evidence type="ECO:0000256" key="1">
    <source>
        <dbReference type="SAM" id="SignalP"/>
    </source>
</evidence>
<name>A0A540X2N5_9BACT</name>
<accession>A0A540X2N5</accession>
<dbReference type="AlphaFoldDB" id="A0A540X2N5"/>
<keyword evidence="3" id="KW-1185">Reference proteome</keyword>
<comment type="caution">
    <text evidence="2">The sequence shown here is derived from an EMBL/GenBank/DDBJ whole genome shotgun (WGS) entry which is preliminary data.</text>
</comment>
<proteinExistence type="predicted"/>
<dbReference type="InterPro" id="IPR010131">
    <property type="entry name" value="MdtP/NodT-like"/>
</dbReference>
<evidence type="ECO:0000313" key="2">
    <source>
        <dbReference type="EMBL" id="TQF15483.1"/>
    </source>
</evidence>
<protein>
    <submittedName>
        <fullName evidence="2">TolC family protein</fullName>
    </submittedName>
</protein>
<gene>
    <name evidence="2" type="ORF">FJV41_13235</name>
</gene>
<reference evidence="2 3" key="1">
    <citation type="submission" date="2019-06" db="EMBL/GenBank/DDBJ databases">
        <authorList>
            <person name="Livingstone P."/>
            <person name="Whitworth D."/>
        </authorList>
    </citation>
    <scope>NUCLEOTIDE SEQUENCE [LARGE SCALE GENOMIC DNA]</scope>
    <source>
        <strain evidence="2 3">AM401</strain>
    </source>
</reference>